<dbReference type="STRING" id="94624.Bpet1147"/>
<feature type="compositionally biased region" description="Polar residues" evidence="2">
    <location>
        <begin position="24"/>
        <end position="33"/>
    </location>
</feature>
<dbReference type="PANTHER" id="PTHR35004">
    <property type="entry name" value="TRANSPOSASE RV3428C-RELATED"/>
    <property type="match status" value="1"/>
</dbReference>
<organism evidence="4 5">
    <name type="scientific">Bordetella petrii (strain ATCC BAA-461 / DSM 12804 / CCUG 43448 / CIP 107267 / Se-1111R)</name>
    <dbReference type="NCBI Taxonomy" id="340100"/>
    <lineage>
        <taxon>Bacteria</taxon>
        <taxon>Pseudomonadati</taxon>
        <taxon>Pseudomonadota</taxon>
        <taxon>Betaproteobacteria</taxon>
        <taxon>Burkholderiales</taxon>
        <taxon>Alcaligenaceae</taxon>
        <taxon>Bordetella</taxon>
    </lineage>
</organism>
<evidence type="ECO:0000259" key="3">
    <source>
        <dbReference type="PROSITE" id="PS50994"/>
    </source>
</evidence>
<dbReference type="PANTHER" id="PTHR35004:SF6">
    <property type="entry name" value="TRANSPOSASE"/>
    <property type="match status" value="1"/>
</dbReference>
<dbReference type="PROSITE" id="PS50994">
    <property type="entry name" value="INTEGRASE"/>
    <property type="match status" value="1"/>
</dbReference>
<gene>
    <name evidence="4" type="ordered locus">Bpet1147</name>
</gene>
<reference evidence="4 5" key="1">
    <citation type="journal article" date="2008" name="BMC Genomics">
        <title>The missing link: Bordetella petrii is endowed with both the metabolic versatility of environmental bacteria and virulence traits of pathogenic Bordetellae.</title>
        <authorList>
            <person name="Gross R."/>
            <person name="Guzman C.A."/>
            <person name="Sebaihia M."/>
            <person name="Martins Dos Santos V.A."/>
            <person name="Pieper D.H."/>
            <person name="Koebnik R."/>
            <person name="Lechner M."/>
            <person name="Bartels D."/>
            <person name="Buhrmester J."/>
            <person name="Choudhuri J.V."/>
            <person name="Ebensen T."/>
            <person name="Gaigalat L."/>
            <person name="Herrmann S."/>
            <person name="Khachane A.N."/>
            <person name="Larisch C."/>
            <person name="Link S."/>
            <person name="Linke B."/>
            <person name="Meyer F."/>
            <person name="Mormann S."/>
            <person name="Nakunst D."/>
            <person name="Rueckert C."/>
            <person name="Schneiker-Bekel S."/>
            <person name="Schulze K."/>
            <person name="Vorhoelter F.J."/>
            <person name="Yevsa T."/>
            <person name="Engle J.T."/>
            <person name="Goldman W.E."/>
            <person name="Puehler A."/>
            <person name="Goebel U.B."/>
            <person name="Goesmann A."/>
            <person name="Bloecker H."/>
            <person name="Kaiser O."/>
            <person name="Martinez-Arias R."/>
        </authorList>
    </citation>
    <scope>NUCLEOTIDE SEQUENCE [LARGE SCALE GENOMIC DNA]</scope>
    <source>
        <strain evidence="5">ATCC BAA-461 / DSM 12804 / CCUG 43448 / CIP 107267 / Se-1111R</strain>
    </source>
</reference>
<accession>A9IBT5</accession>
<evidence type="ECO:0000256" key="2">
    <source>
        <dbReference type="SAM" id="MobiDB-lite"/>
    </source>
</evidence>
<dbReference type="Pfam" id="PF22483">
    <property type="entry name" value="Mu-transpos_C_2"/>
    <property type="match status" value="1"/>
</dbReference>
<dbReference type="GO" id="GO:0003676">
    <property type="term" value="F:nucleic acid binding"/>
    <property type="evidence" value="ECO:0007669"/>
    <property type="project" value="InterPro"/>
</dbReference>
<dbReference type="Gene3D" id="3.30.420.10">
    <property type="entry name" value="Ribonuclease H-like superfamily/Ribonuclease H"/>
    <property type="match status" value="1"/>
</dbReference>
<dbReference type="InterPro" id="IPR012337">
    <property type="entry name" value="RNaseH-like_sf"/>
</dbReference>
<dbReference type="Proteomes" id="UP000001225">
    <property type="component" value="Chromosome"/>
</dbReference>
<sequence length="468" mass="52903">MEDEVMRRQRDDEEPGPLEAGPGNVSSTVSGTNADTEATVLGQDGWTEIHRRHGQGQTVSAIARALGLDRKTVRSCLKREAWIPYRREAKRPTLLDAHWEWLRERAPQVGYSARILYQELRSQRGFTGCYEVVKVAIRPMRAQSTALSLTQWRFETAPGEQAQVDWGQVTVWMGDRREKVHVFVMTLGYSRRGYAEGFLDERMSSLLTAHENAFAHFGGCCQTLLYDRMRTVTTGSFEDNAGVRRARLNERFQAFADHWGFAIRLCQPYRAQTKGKVESGVKYVKRNFVPGRRFQNLEDFNAQLASWQAEVADVRVHGTTHQRPVERFAQEAAALIPLAGQRGFVQATVRERVVAEDWLVSIDANRYSVPFRLIGQTVQVIREGGQWVIRHRGQVVAEHPVLAGRAQLSVQPEHGPGALARNGRQRFADVGTRVPSLGSTLQDVQVRDLAVYDQLLRADLVGDRRETA</sequence>
<feature type="domain" description="Integrase catalytic" evidence="3">
    <location>
        <begin position="154"/>
        <end position="332"/>
    </location>
</feature>
<dbReference type="SUPFAM" id="SSF53098">
    <property type="entry name" value="Ribonuclease H-like"/>
    <property type="match status" value="1"/>
</dbReference>
<dbReference type="eggNOG" id="COG4584">
    <property type="taxonomic scope" value="Bacteria"/>
</dbReference>
<comment type="similarity">
    <text evidence="1">Belongs to the transposase IS21/IS408/IS1162 family.</text>
</comment>
<dbReference type="GO" id="GO:0015074">
    <property type="term" value="P:DNA integration"/>
    <property type="evidence" value="ECO:0007669"/>
    <property type="project" value="InterPro"/>
</dbReference>
<proteinExistence type="inferred from homology"/>
<feature type="region of interest" description="Disordered" evidence="2">
    <location>
        <begin position="1"/>
        <end position="33"/>
    </location>
</feature>
<dbReference type="NCBIfam" id="NF033546">
    <property type="entry name" value="transpos_IS21"/>
    <property type="match status" value="1"/>
</dbReference>
<dbReference type="AlphaFoldDB" id="A9IBT5"/>
<dbReference type="InterPro" id="IPR054353">
    <property type="entry name" value="IstA-like_C"/>
</dbReference>
<feature type="compositionally biased region" description="Basic and acidic residues" evidence="2">
    <location>
        <begin position="1"/>
        <end position="11"/>
    </location>
</feature>
<dbReference type="InterPro" id="IPR001584">
    <property type="entry name" value="Integrase_cat-core"/>
</dbReference>
<evidence type="ECO:0000313" key="4">
    <source>
        <dbReference type="EMBL" id="CAP41481.1"/>
    </source>
</evidence>
<protein>
    <submittedName>
        <fullName evidence="4">Transposase</fullName>
    </submittedName>
</protein>
<dbReference type="EMBL" id="AM902716">
    <property type="protein sequence ID" value="CAP41481.1"/>
    <property type="molecule type" value="Genomic_DNA"/>
</dbReference>
<keyword evidence="5" id="KW-1185">Reference proteome</keyword>
<dbReference type="InterPro" id="IPR036397">
    <property type="entry name" value="RNaseH_sf"/>
</dbReference>
<dbReference type="KEGG" id="bpt:Bpet1147"/>
<evidence type="ECO:0000256" key="1">
    <source>
        <dbReference type="ARBA" id="ARBA00009277"/>
    </source>
</evidence>
<dbReference type="Pfam" id="PF00665">
    <property type="entry name" value="rve"/>
    <property type="match status" value="1"/>
</dbReference>
<name>A9IBT5_BORPD</name>
<evidence type="ECO:0000313" key="5">
    <source>
        <dbReference type="Proteomes" id="UP000001225"/>
    </source>
</evidence>